<reference evidence="7 8" key="1">
    <citation type="submission" date="2018-10" db="EMBL/GenBank/DDBJ databases">
        <title>Genomic Encyclopedia of Type Strains, Phase IV (KMG-IV): sequencing the most valuable type-strain genomes for metagenomic binning, comparative biology and taxonomic classification.</title>
        <authorList>
            <person name="Goeker M."/>
        </authorList>
    </citation>
    <scope>NUCLEOTIDE SEQUENCE [LARGE SCALE GENOMIC DNA]</scope>
    <source>
        <strain evidence="7 8">DSM 25080</strain>
    </source>
</reference>
<evidence type="ECO:0000313" key="8">
    <source>
        <dbReference type="Proteomes" id="UP000267187"/>
    </source>
</evidence>
<evidence type="ECO:0000256" key="5">
    <source>
        <dbReference type="ARBA" id="ARBA00025472"/>
    </source>
</evidence>
<dbReference type="SMART" id="SM00470">
    <property type="entry name" value="ParB"/>
    <property type="match status" value="1"/>
</dbReference>
<evidence type="ECO:0000256" key="4">
    <source>
        <dbReference type="ARBA" id="ARBA00023125"/>
    </source>
</evidence>
<name>A0A3M0ASZ5_9GAMM</name>
<evidence type="ECO:0000259" key="6">
    <source>
        <dbReference type="SMART" id="SM00470"/>
    </source>
</evidence>
<comment type="caution">
    <text evidence="7">The sequence shown here is derived from an EMBL/GenBank/DDBJ whole genome shotgun (WGS) entry which is preliminary data.</text>
</comment>
<dbReference type="InterPro" id="IPR041468">
    <property type="entry name" value="HTH_ParB/Spo0J"/>
</dbReference>
<protein>
    <recommendedName>
        <fullName evidence="2">Probable chromosome-partitioning protein ParB</fullName>
    </recommendedName>
</protein>
<dbReference type="InterPro" id="IPR057240">
    <property type="entry name" value="ParB_dimer_C"/>
</dbReference>
<dbReference type="Gene3D" id="3.90.1530.30">
    <property type="match status" value="1"/>
</dbReference>
<dbReference type="InterPro" id="IPR004437">
    <property type="entry name" value="ParB/RepB/Spo0J"/>
</dbReference>
<evidence type="ECO:0000313" key="7">
    <source>
        <dbReference type="EMBL" id="RMA82122.1"/>
    </source>
</evidence>
<proteinExistence type="inferred from homology"/>
<dbReference type="Proteomes" id="UP000267187">
    <property type="component" value="Unassembled WGS sequence"/>
</dbReference>
<evidence type="ECO:0000256" key="3">
    <source>
        <dbReference type="ARBA" id="ARBA00022829"/>
    </source>
</evidence>
<evidence type="ECO:0000256" key="2">
    <source>
        <dbReference type="ARBA" id="ARBA00022372"/>
    </source>
</evidence>
<comment type="function">
    <text evidence="5">Involved in chromosome partition. Localize to both poles of the predivisional cell following completion of DNA replication. Binds to the DNA origin of replication.</text>
</comment>
<dbReference type="Gene3D" id="1.10.10.2830">
    <property type="match status" value="1"/>
</dbReference>
<sequence>MVQKKAKLGRGLDALLAVKSAVENSVEANTESPEASELKLLPIEMISRSPYQPRKEFDEQALEELAMSIREQGLMQPIVVRKTATQYELIAGERRWRACQALQMASIPALVRNIDDNQAAAMALIENIQREDLNAMEQAIAFNRLKDTFDLTHAEVAEAVGKNRATVTNLLRLLTLAGDVQTFLENGDLEMGHARALLALDVDKQRAAAEWVIAKRLSVRQTEDHVRGLLAGKSLKSATAKQDPDVERLMESLSERIGVPVKITQRKGGKGKLELSYASLDELDGILARIK</sequence>
<evidence type="ECO:0000256" key="1">
    <source>
        <dbReference type="ARBA" id="ARBA00006295"/>
    </source>
</evidence>
<dbReference type="PANTHER" id="PTHR33375:SF1">
    <property type="entry name" value="CHROMOSOME-PARTITIONING PROTEIN PARB-RELATED"/>
    <property type="match status" value="1"/>
</dbReference>
<keyword evidence="4 7" id="KW-0238">DNA-binding</keyword>
<dbReference type="Pfam" id="PF02195">
    <property type="entry name" value="ParB_N"/>
    <property type="match status" value="1"/>
</dbReference>
<dbReference type="GO" id="GO:0007059">
    <property type="term" value="P:chromosome segregation"/>
    <property type="evidence" value="ECO:0007669"/>
    <property type="project" value="UniProtKB-KW"/>
</dbReference>
<dbReference type="GO" id="GO:0045881">
    <property type="term" value="P:positive regulation of sporulation resulting in formation of a cellular spore"/>
    <property type="evidence" value="ECO:0007669"/>
    <property type="project" value="TreeGrafter"/>
</dbReference>
<dbReference type="FunFam" id="1.10.10.2830:FF:000001">
    <property type="entry name" value="Chromosome partitioning protein ParB"/>
    <property type="match status" value="1"/>
</dbReference>
<dbReference type="CDD" id="cd16393">
    <property type="entry name" value="SPO0J_N"/>
    <property type="match status" value="1"/>
</dbReference>
<dbReference type="NCBIfam" id="TIGR00180">
    <property type="entry name" value="parB_part"/>
    <property type="match status" value="1"/>
</dbReference>
<gene>
    <name evidence="7" type="ORF">DFR27_0069</name>
</gene>
<dbReference type="InterPro" id="IPR050336">
    <property type="entry name" value="Chromosome_partition/occlusion"/>
</dbReference>
<dbReference type="FunFam" id="3.90.1530.30:FF:000001">
    <property type="entry name" value="Chromosome partitioning protein ParB"/>
    <property type="match status" value="1"/>
</dbReference>
<dbReference type="PANTHER" id="PTHR33375">
    <property type="entry name" value="CHROMOSOME-PARTITIONING PROTEIN PARB-RELATED"/>
    <property type="match status" value="1"/>
</dbReference>
<dbReference type="Pfam" id="PF23552">
    <property type="entry name" value="ParB_C"/>
    <property type="match status" value="1"/>
</dbReference>
<dbReference type="Pfam" id="PF17762">
    <property type="entry name" value="HTH_ParB"/>
    <property type="match status" value="1"/>
</dbReference>
<dbReference type="GO" id="GO:0005694">
    <property type="term" value="C:chromosome"/>
    <property type="evidence" value="ECO:0007669"/>
    <property type="project" value="TreeGrafter"/>
</dbReference>
<dbReference type="RefSeq" id="WP_121875471.1">
    <property type="nucleotide sequence ID" value="NZ_REFJ01000001.1"/>
</dbReference>
<feature type="domain" description="ParB-like N-terminal" evidence="6">
    <location>
        <begin position="39"/>
        <end position="128"/>
    </location>
</feature>
<dbReference type="InterPro" id="IPR003115">
    <property type="entry name" value="ParB_N"/>
</dbReference>
<keyword evidence="3" id="KW-0159">Chromosome partition</keyword>
<organism evidence="7 8">
    <name type="scientific">Umboniibacter marinipuniceus</name>
    <dbReference type="NCBI Taxonomy" id="569599"/>
    <lineage>
        <taxon>Bacteria</taxon>
        <taxon>Pseudomonadati</taxon>
        <taxon>Pseudomonadota</taxon>
        <taxon>Gammaproteobacteria</taxon>
        <taxon>Cellvibrionales</taxon>
        <taxon>Cellvibrionaceae</taxon>
        <taxon>Umboniibacter</taxon>
    </lineage>
</organism>
<keyword evidence="8" id="KW-1185">Reference proteome</keyword>
<dbReference type="GO" id="GO:0003677">
    <property type="term" value="F:DNA binding"/>
    <property type="evidence" value="ECO:0007669"/>
    <property type="project" value="UniProtKB-KW"/>
</dbReference>
<accession>A0A3M0ASZ5</accession>
<dbReference type="SUPFAM" id="SSF110849">
    <property type="entry name" value="ParB/Sulfiredoxin"/>
    <property type="match status" value="1"/>
</dbReference>
<dbReference type="SUPFAM" id="SSF109709">
    <property type="entry name" value="KorB DNA-binding domain-like"/>
    <property type="match status" value="1"/>
</dbReference>
<dbReference type="InterPro" id="IPR036086">
    <property type="entry name" value="ParB/Sulfiredoxin_sf"/>
</dbReference>
<dbReference type="EMBL" id="REFJ01000001">
    <property type="protein sequence ID" value="RMA82122.1"/>
    <property type="molecule type" value="Genomic_DNA"/>
</dbReference>
<comment type="similarity">
    <text evidence="1">Belongs to the ParB family.</text>
</comment>
<dbReference type="OrthoDB" id="9802051at2"/>
<dbReference type="AlphaFoldDB" id="A0A3M0ASZ5"/>